<keyword evidence="1" id="KW-0472">Membrane</keyword>
<name>K4ANR4_SETIT</name>
<dbReference type="AlphaFoldDB" id="K4ANR4"/>
<organism evidence="2 3">
    <name type="scientific">Setaria italica</name>
    <name type="common">Foxtail millet</name>
    <name type="synonym">Panicum italicum</name>
    <dbReference type="NCBI Taxonomy" id="4555"/>
    <lineage>
        <taxon>Eukaryota</taxon>
        <taxon>Viridiplantae</taxon>
        <taxon>Streptophyta</taxon>
        <taxon>Embryophyta</taxon>
        <taxon>Tracheophyta</taxon>
        <taxon>Spermatophyta</taxon>
        <taxon>Magnoliopsida</taxon>
        <taxon>Liliopsida</taxon>
        <taxon>Poales</taxon>
        <taxon>Poaceae</taxon>
        <taxon>PACMAD clade</taxon>
        <taxon>Panicoideae</taxon>
        <taxon>Panicodae</taxon>
        <taxon>Paniceae</taxon>
        <taxon>Cenchrinae</taxon>
        <taxon>Setaria</taxon>
    </lineage>
</organism>
<keyword evidence="1" id="KW-1133">Transmembrane helix</keyword>
<evidence type="ECO:0000313" key="3">
    <source>
        <dbReference type="Proteomes" id="UP000004995"/>
    </source>
</evidence>
<dbReference type="EnsemblPlants" id="KQK92786">
    <property type="protein sequence ID" value="KQK92786"/>
    <property type="gene ID" value="SETIT_040561mg"/>
</dbReference>
<keyword evidence="3" id="KW-1185">Reference proteome</keyword>
<dbReference type="Gramene" id="KQK92786">
    <property type="protein sequence ID" value="KQK92786"/>
    <property type="gene ID" value="SETIT_040561mg"/>
</dbReference>
<dbReference type="HOGENOM" id="CLU_3352023_0_0_1"/>
<evidence type="ECO:0000256" key="1">
    <source>
        <dbReference type="SAM" id="Phobius"/>
    </source>
</evidence>
<dbReference type="EMBL" id="AGNK02006138">
    <property type="status" value="NOT_ANNOTATED_CDS"/>
    <property type="molecule type" value="Genomic_DNA"/>
</dbReference>
<keyword evidence="1" id="KW-0812">Transmembrane</keyword>
<sequence length="37" mass="4196">MLIPSKRSFSLVPTVLSTLNWVLVIFIDSVISCTTWQ</sequence>
<dbReference type="Proteomes" id="UP000004995">
    <property type="component" value="Unassembled WGS sequence"/>
</dbReference>
<protein>
    <submittedName>
        <fullName evidence="2">Uncharacterized protein</fullName>
    </submittedName>
</protein>
<feature type="transmembrane region" description="Helical" evidence="1">
    <location>
        <begin position="12"/>
        <end position="31"/>
    </location>
</feature>
<evidence type="ECO:0000313" key="2">
    <source>
        <dbReference type="EnsemblPlants" id="KQK92786"/>
    </source>
</evidence>
<reference evidence="3" key="1">
    <citation type="journal article" date="2012" name="Nat. Biotechnol.">
        <title>Reference genome sequence of the model plant Setaria.</title>
        <authorList>
            <person name="Bennetzen J.L."/>
            <person name="Schmutz J."/>
            <person name="Wang H."/>
            <person name="Percifield R."/>
            <person name="Hawkins J."/>
            <person name="Pontaroli A.C."/>
            <person name="Estep M."/>
            <person name="Feng L."/>
            <person name="Vaughn J.N."/>
            <person name="Grimwood J."/>
            <person name="Jenkins J."/>
            <person name="Barry K."/>
            <person name="Lindquist E."/>
            <person name="Hellsten U."/>
            <person name="Deshpande S."/>
            <person name="Wang X."/>
            <person name="Wu X."/>
            <person name="Mitros T."/>
            <person name="Triplett J."/>
            <person name="Yang X."/>
            <person name="Ye C.Y."/>
            <person name="Mauro-Herrera M."/>
            <person name="Wang L."/>
            <person name="Li P."/>
            <person name="Sharma M."/>
            <person name="Sharma R."/>
            <person name="Ronald P.C."/>
            <person name="Panaud O."/>
            <person name="Kellogg E.A."/>
            <person name="Brutnell T.P."/>
            <person name="Doust A.N."/>
            <person name="Tuskan G.A."/>
            <person name="Rokhsar D."/>
            <person name="Devos K.M."/>
        </authorList>
    </citation>
    <scope>NUCLEOTIDE SEQUENCE [LARGE SCALE GENOMIC DNA]</scope>
    <source>
        <strain evidence="3">cv. Yugu1</strain>
    </source>
</reference>
<dbReference type="InParanoid" id="K4ANR4"/>
<proteinExistence type="predicted"/>
<accession>K4ANR4</accession>
<reference evidence="2" key="2">
    <citation type="submission" date="2018-08" db="UniProtKB">
        <authorList>
            <consortium name="EnsemblPlants"/>
        </authorList>
    </citation>
    <scope>IDENTIFICATION</scope>
    <source>
        <strain evidence="2">Yugu1</strain>
    </source>
</reference>